<evidence type="ECO:0000313" key="2">
    <source>
        <dbReference type="EnsemblPlants" id="LPERR06G22490.1"/>
    </source>
</evidence>
<reference evidence="3" key="2">
    <citation type="submission" date="2013-12" db="EMBL/GenBank/DDBJ databases">
        <authorList>
            <person name="Yu Y."/>
            <person name="Lee S."/>
            <person name="de Baynast K."/>
            <person name="Wissotski M."/>
            <person name="Liu L."/>
            <person name="Talag J."/>
            <person name="Goicoechea J."/>
            <person name="Angelova A."/>
            <person name="Jetty R."/>
            <person name="Kudrna D."/>
            <person name="Golser W."/>
            <person name="Rivera L."/>
            <person name="Zhang J."/>
            <person name="Wing R."/>
        </authorList>
    </citation>
    <scope>NUCLEOTIDE SEQUENCE</scope>
</reference>
<feature type="coiled-coil region" evidence="1">
    <location>
        <begin position="41"/>
        <end position="75"/>
    </location>
</feature>
<reference evidence="2 3" key="1">
    <citation type="submission" date="2012-08" db="EMBL/GenBank/DDBJ databases">
        <title>Oryza genome evolution.</title>
        <authorList>
            <person name="Wing R.A."/>
        </authorList>
    </citation>
    <scope>NUCLEOTIDE SEQUENCE</scope>
</reference>
<keyword evidence="1" id="KW-0175">Coiled coil</keyword>
<proteinExistence type="predicted"/>
<organism evidence="2 3">
    <name type="scientific">Leersia perrieri</name>
    <dbReference type="NCBI Taxonomy" id="77586"/>
    <lineage>
        <taxon>Eukaryota</taxon>
        <taxon>Viridiplantae</taxon>
        <taxon>Streptophyta</taxon>
        <taxon>Embryophyta</taxon>
        <taxon>Tracheophyta</taxon>
        <taxon>Spermatophyta</taxon>
        <taxon>Magnoliopsida</taxon>
        <taxon>Liliopsida</taxon>
        <taxon>Poales</taxon>
        <taxon>Poaceae</taxon>
        <taxon>BOP clade</taxon>
        <taxon>Oryzoideae</taxon>
        <taxon>Oryzeae</taxon>
        <taxon>Oryzinae</taxon>
        <taxon>Leersia</taxon>
    </lineage>
</organism>
<name>A0A0D9WTZ2_9ORYZ</name>
<dbReference type="Proteomes" id="UP000032180">
    <property type="component" value="Chromosome 6"/>
</dbReference>
<dbReference type="EnsemblPlants" id="LPERR06G22490.1">
    <property type="protein sequence ID" value="LPERR06G22490.1"/>
    <property type="gene ID" value="LPERR06G22490"/>
</dbReference>
<evidence type="ECO:0000313" key="3">
    <source>
        <dbReference type="Proteomes" id="UP000032180"/>
    </source>
</evidence>
<dbReference type="Gramene" id="LPERR06G22490.1">
    <property type="protein sequence ID" value="LPERR06G22490.1"/>
    <property type="gene ID" value="LPERR06G22490"/>
</dbReference>
<reference evidence="2" key="3">
    <citation type="submission" date="2015-04" db="UniProtKB">
        <authorList>
            <consortium name="EnsemblPlants"/>
        </authorList>
    </citation>
    <scope>IDENTIFICATION</scope>
</reference>
<accession>A0A0D9WTZ2</accession>
<keyword evidence="3" id="KW-1185">Reference proteome</keyword>
<dbReference type="HOGENOM" id="CLU_2336703_0_0_1"/>
<evidence type="ECO:0000256" key="1">
    <source>
        <dbReference type="SAM" id="Coils"/>
    </source>
</evidence>
<dbReference type="AlphaFoldDB" id="A0A0D9WTZ2"/>
<sequence length="98" mass="11458">MGEGLHRSPPTCSGDGSPRRAPMYAWLLTFCAAPAIRFEARNLNEKGIEEYKELMEELEEKWAKLQKEKDRVVLKVWKEKLIQRAQELKDVIFLPEEL</sequence>
<protein>
    <submittedName>
        <fullName evidence="2">Uncharacterized protein</fullName>
    </submittedName>
</protein>